<dbReference type="InterPro" id="IPR003594">
    <property type="entry name" value="HATPase_dom"/>
</dbReference>
<dbReference type="SMART" id="SM00387">
    <property type="entry name" value="HATPase_c"/>
    <property type="match status" value="1"/>
</dbReference>
<keyword evidence="10" id="KW-1185">Reference proteome</keyword>
<evidence type="ECO:0000313" key="9">
    <source>
        <dbReference type="EMBL" id="KAF9578333.1"/>
    </source>
</evidence>
<dbReference type="SUPFAM" id="SSF52172">
    <property type="entry name" value="CheY-like"/>
    <property type="match status" value="2"/>
</dbReference>
<protein>
    <recommendedName>
        <fullName evidence="2">histidine kinase</fullName>
        <ecNumber evidence="2">2.7.13.3</ecNumber>
    </recommendedName>
</protein>
<dbReference type="InterPro" id="IPR004358">
    <property type="entry name" value="Sig_transdc_His_kin-like_C"/>
</dbReference>
<evidence type="ECO:0000256" key="6">
    <source>
        <dbReference type="SAM" id="MobiDB-lite"/>
    </source>
</evidence>
<keyword evidence="3" id="KW-0808">Transferase</keyword>
<evidence type="ECO:0000313" key="10">
    <source>
        <dbReference type="Proteomes" id="UP000780801"/>
    </source>
</evidence>
<dbReference type="PANTHER" id="PTHR43047:SF72">
    <property type="entry name" value="OSMOSENSING HISTIDINE PROTEIN KINASE SLN1"/>
    <property type="match status" value="1"/>
</dbReference>
<feature type="region of interest" description="Disordered" evidence="6">
    <location>
        <begin position="718"/>
        <end position="764"/>
    </location>
</feature>
<dbReference type="OrthoDB" id="21225at2759"/>
<feature type="compositionally biased region" description="Polar residues" evidence="6">
    <location>
        <begin position="37"/>
        <end position="51"/>
    </location>
</feature>
<dbReference type="EMBL" id="JAABOA010003765">
    <property type="protein sequence ID" value="KAF9578333.1"/>
    <property type="molecule type" value="Genomic_DNA"/>
</dbReference>
<gene>
    <name evidence="9" type="primary">CNHHK5_2</name>
    <name evidence="9" type="ORF">BGW38_005918</name>
</gene>
<dbReference type="CDD" id="cd17546">
    <property type="entry name" value="REC_hyHK_CKI1_RcsC-like"/>
    <property type="match status" value="1"/>
</dbReference>
<feature type="compositionally biased region" description="Polar residues" evidence="6">
    <location>
        <begin position="1"/>
        <end position="14"/>
    </location>
</feature>
<feature type="non-terminal residue" evidence="9">
    <location>
        <position position="832"/>
    </location>
</feature>
<evidence type="ECO:0000259" key="7">
    <source>
        <dbReference type="PROSITE" id="PS50109"/>
    </source>
</evidence>
<comment type="caution">
    <text evidence="9">The sequence shown here is derived from an EMBL/GenBank/DDBJ whole genome shotgun (WGS) entry which is preliminary data.</text>
</comment>
<dbReference type="Pfam" id="PF00072">
    <property type="entry name" value="Response_reg"/>
    <property type="match status" value="1"/>
</dbReference>
<organism evidence="9 10">
    <name type="scientific">Lunasporangiospora selenospora</name>
    <dbReference type="NCBI Taxonomy" id="979761"/>
    <lineage>
        <taxon>Eukaryota</taxon>
        <taxon>Fungi</taxon>
        <taxon>Fungi incertae sedis</taxon>
        <taxon>Mucoromycota</taxon>
        <taxon>Mortierellomycotina</taxon>
        <taxon>Mortierellomycetes</taxon>
        <taxon>Mortierellales</taxon>
        <taxon>Mortierellaceae</taxon>
        <taxon>Lunasporangiospora</taxon>
    </lineage>
</organism>
<dbReference type="PRINTS" id="PR00344">
    <property type="entry name" value="BCTRLSENSOR"/>
</dbReference>
<dbReference type="PANTHER" id="PTHR43047">
    <property type="entry name" value="TWO-COMPONENT HISTIDINE PROTEIN KINASE"/>
    <property type="match status" value="1"/>
</dbReference>
<keyword evidence="4 9" id="KW-0418">Kinase</keyword>
<dbReference type="Pfam" id="PF02518">
    <property type="entry name" value="HATPase_c"/>
    <property type="match status" value="1"/>
</dbReference>
<feature type="region of interest" description="Disordered" evidence="6">
    <location>
        <begin position="1"/>
        <end position="59"/>
    </location>
</feature>
<dbReference type="GO" id="GO:0005886">
    <property type="term" value="C:plasma membrane"/>
    <property type="evidence" value="ECO:0007669"/>
    <property type="project" value="TreeGrafter"/>
</dbReference>
<dbReference type="GO" id="GO:0009927">
    <property type="term" value="F:histidine phosphotransfer kinase activity"/>
    <property type="evidence" value="ECO:0007669"/>
    <property type="project" value="TreeGrafter"/>
</dbReference>
<feature type="compositionally biased region" description="Low complexity" evidence="6">
    <location>
        <begin position="520"/>
        <end position="529"/>
    </location>
</feature>
<feature type="compositionally biased region" description="Basic residues" evidence="6">
    <location>
        <begin position="501"/>
        <end position="510"/>
    </location>
</feature>
<feature type="compositionally biased region" description="Polar residues" evidence="6">
    <location>
        <begin position="541"/>
        <end position="551"/>
    </location>
</feature>
<proteinExistence type="predicted"/>
<dbReference type="Gene3D" id="3.30.565.10">
    <property type="entry name" value="Histidine kinase-like ATPase, C-terminal domain"/>
    <property type="match status" value="1"/>
</dbReference>
<name>A0A9P6KB17_9FUNG</name>
<feature type="domain" description="Histidine kinase" evidence="7">
    <location>
        <begin position="87"/>
        <end position="208"/>
    </location>
</feature>
<dbReference type="PROSITE" id="PS50110">
    <property type="entry name" value="RESPONSE_REGULATORY"/>
    <property type="match status" value="1"/>
</dbReference>
<dbReference type="Gene3D" id="3.40.50.2300">
    <property type="match status" value="1"/>
</dbReference>
<dbReference type="InterPro" id="IPR011006">
    <property type="entry name" value="CheY-like_superfamily"/>
</dbReference>
<evidence type="ECO:0000256" key="3">
    <source>
        <dbReference type="ARBA" id="ARBA00022679"/>
    </source>
</evidence>
<feature type="compositionally biased region" description="Low complexity" evidence="6">
    <location>
        <begin position="574"/>
        <end position="593"/>
    </location>
</feature>
<evidence type="ECO:0000259" key="8">
    <source>
        <dbReference type="PROSITE" id="PS50110"/>
    </source>
</evidence>
<feature type="modified residue" description="4-aspartylphosphate" evidence="5">
    <location>
        <position position="680"/>
    </location>
</feature>
<dbReference type="InterPro" id="IPR001789">
    <property type="entry name" value="Sig_transdc_resp-reg_receiver"/>
</dbReference>
<dbReference type="AlphaFoldDB" id="A0A9P6KB17"/>
<reference evidence="9" key="1">
    <citation type="journal article" date="2020" name="Fungal Divers.">
        <title>Resolving the Mortierellaceae phylogeny through synthesis of multi-gene phylogenetics and phylogenomics.</title>
        <authorList>
            <person name="Vandepol N."/>
            <person name="Liber J."/>
            <person name="Desiro A."/>
            <person name="Na H."/>
            <person name="Kennedy M."/>
            <person name="Barry K."/>
            <person name="Grigoriev I.V."/>
            <person name="Miller A.N."/>
            <person name="O'Donnell K."/>
            <person name="Stajich J.E."/>
            <person name="Bonito G."/>
        </authorList>
    </citation>
    <scope>NUCLEOTIDE SEQUENCE</scope>
    <source>
        <strain evidence="9">KOD1015</strain>
    </source>
</reference>
<evidence type="ECO:0000256" key="1">
    <source>
        <dbReference type="ARBA" id="ARBA00000085"/>
    </source>
</evidence>
<feature type="region of interest" description="Disordered" evidence="6">
    <location>
        <begin position="501"/>
        <end position="617"/>
    </location>
</feature>
<dbReference type="Proteomes" id="UP000780801">
    <property type="component" value="Unassembled WGS sequence"/>
</dbReference>
<dbReference type="SMART" id="SM00448">
    <property type="entry name" value="REC"/>
    <property type="match status" value="1"/>
</dbReference>
<dbReference type="GO" id="GO:0000155">
    <property type="term" value="F:phosphorelay sensor kinase activity"/>
    <property type="evidence" value="ECO:0007669"/>
    <property type="project" value="TreeGrafter"/>
</dbReference>
<feature type="compositionally biased region" description="Acidic residues" evidence="6">
    <location>
        <begin position="305"/>
        <end position="324"/>
    </location>
</feature>
<evidence type="ECO:0000256" key="4">
    <source>
        <dbReference type="ARBA" id="ARBA00022777"/>
    </source>
</evidence>
<evidence type="ECO:0000256" key="5">
    <source>
        <dbReference type="PROSITE-ProRule" id="PRU00169"/>
    </source>
</evidence>
<dbReference type="EC" id="2.7.13.3" evidence="2"/>
<dbReference type="SUPFAM" id="SSF55874">
    <property type="entry name" value="ATPase domain of HSP90 chaperone/DNA topoisomerase II/histidine kinase"/>
    <property type="match status" value="1"/>
</dbReference>
<feature type="compositionally biased region" description="Polar residues" evidence="6">
    <location>
        <begin position="594"/>
        <end position="617"/>
    </location>
</feature>
<dbReference type="InterPro" id="IPR005467">
    <property type="entry name" value="His_kinase_dom"/>
</dbReference>
<dbReference type="PROSITE" id="PS50109">
    <property type="entry name" value="HIS_KIN"/>
    <property type="match status" value="1"/>
</dbReference>
<dbReference type="InterPro" id="IPR036890">
    <property type="entry name" value="HATPase_C_sf"/>
</dbReference>
<feature type="region of interest" description="Disordered" evidence="6">
    <location>
        <begin position="303"/>
        <end position="325"/>
    </location>
</feature>
<feature type="domain" description="Response regulatory" evidence="8">
    <location>
        <begin position="623"/>
        <end position="827"/>
    </location>
</feature>
<keyword evidence="5" id="KW-0597">Phosphoprotein</keyword>
<feature type="compositionally biased region" description="Acidic residues" evidence="6">
    <location>
        <begin position="745"/>
        <end position="754"/>
    </location>
</feature>
<accession>A0A9P6KB17</accession>
<evidence type="ECO:0000256" key="2">
    <source>
        <dbReference type="ARBA" id="ARBA00012438"/>
    </source>
</evidence>
<comment type="catalytic activity">
    <reaction evidence="1">
        <text>ATP + protein L-histidine = ADP + protein N-phospho-L-histidine.</text>
        <dbReference type="EC" id="2.7.13.3"/>
    </reaction>
</comment>
<sequence>TSAPNSSPASTGPQSHVHAQALLSSARSLPFGEESMNGYSSSVDSPTTLSGHGQPKADEKATVELLVSLDNTFREDDQDARWTYSMDVKNVTSILSQLVENAIKFTKSGYVEVSAVSSPTNLRLKPPVPDAQAIVFTVRDTGKGISSDYVQTSLFNRFTQEDPLAVGTGLGLALVKLRVERLGGWLEISSEGIEGKGCEVKVLIWATKSMSRPSRSLREISGSWQQKSCRFYVGASSVATNKLWDTMALGMMQQQLNMTVVRGNERETSAEAMLRDVSDSAQCDLLVINDDITRLKTYLAHWAEGEEDEDEPRPDGPEEGEEIEAPTPLLILVSEDNAKIVRRLVDEYLQTQAETKAAERPATIVIMPKPIGPLKLAQCLRDCFTPAVVGGGFQSRQGSPSLLPKHLPFPLIRASTVPHITTAALGVHSNQMMSAGGVIKSTFVFPTSGYDGDLRGPMMMLPPHSPGGLVLPPRYLSIGTCSNSMAEHEGCPSHQHQHYYYHHHHHHQHHPPSSDETSGAAEATDAAAAENKDKPEGDGDGNQSGPSNQASVPKKRFQRSIRNFASQRHLRKTSISNGGSPSSPSSSALSSPSFARSTGGDSVQSSPTIPEQSLLSDHQSVPRVLIVEDNDTNRMILKTFLKKRGVGVVEAENGQLGVERFQEEVLRRHGRQGFEVVLMDLQMPVMDGNLATKRIREFEQMMVKQHGLSLPQAAGMNQVTSAGSSGAGGHPGEESGSSSNSKEETEGDVDEATETTEAKLGNGVTMAGTSGHRCNFDGRGYRPTVIYALTGLAGDEDKRLAYDCGVDDYLTKPVSLKTLGSLLAKHLTIPLS</sequence>